<proteinExistence type="predicted"/>
<accession>A0A553P3L2</accession>
<evidence type="ECO:0000313" key="3">
    <source>
        <dbReference type="Proteomes" id="UP000318571"/>
    </source>
</evidence>
<sequence length="134" mass="14541">MSTDLERSRSAAADLTSSSARPRVKETDGPPSPVSSVSALRRKQRPLTTALSIDSSSSPTSPGSSANQNHNNNNNDTHTNNNNENKFSVSAKEAAEARSQILNEIKALQIKRHSSFKRILRGKLRGNPDGKMMI</sequence>
<dbReference type="EMBL" id="VCGU01000008">
    <property type="protein sequence ID" value="TRY72230.1"/>
    <property type="molecule type" value="Genomic_DNA"/>
</dbReference>
<feature type="region of interest" description="Disordered" evidence="1">
    <location>
        <begin position="1"/>
        <end position="96"/>
    </location>
</feature>
<evidence type="ECO:0000256" key="1">
    <source>
        <dbReference type="SAM" id="MobiDB-lite"/>
    </source>
</evidence>
<keyword evidence="3" id="KW-1185">Reference proteome</keyword>
<dbReference type="Proteomes" id="UP000318571">
    <property type="component" value="Chromosome 7"/>
</dbReference>
<feature type="compositionally biased region" description="Low complexity" evidence="1">
    <location>
        <begin position="52"/>
        <end position="85"/>
    </location>
</feature>
<protein>
    <submittedName>
        <fullName evidence="2">Uncharacterized protein</fullName>
    </submittedName>
</protein>
<dbReference type="AlphaFoldDB" id="A0A553P3L2"/>
<comment type="caution">
    <text evidence="2">The sequence shown here is derived from an EMBL/GenBank/DDBJ whole genome shotgun (WGS) entry which is preliminary data.</text>
</comment>
<name>A0A553P3L2_TIGCA</name>
<evidence type="ECO:0000313" key="2">
    <source>
        <dbReference type="EMBL" id="TRY72230.1"/>
    </source>
</evidence>
<gene>
    <name evidence="2" type="ORF">TCAL_14897</name>
</gene>
<organism evidence="2 3">
    <name type="scientific">Tigriopus californicus</name>
    <name type="common">Marine copepod</name>
    <dbReference type="NCBI Taxonomy" id="6832"/>
    <lineage>
        <taxon>Eukaryota</taxon>
        <taxon>Metazoa</taxon>
        <taxon>Ecdysozoa</taxon>
        <taxon>Arthropoda</taxon>
        <taxon>Crustacea</taxon>
        <taxon>Multicrustacea</taxon>
        <taxon>Hexanauplia</taxon>
        <taxon>Copepoda</taxon>
        <taxon>Harpacticoida</taxon>
        <taxon>Harpacticidae</taxon>
        <taxon>Tigriopus</taxon>
    </lineage>
</organism>
<reference evidence="2 3" key="1">
    <citation type="journal article" date="2018" name="Nat. Ecol. Evol.">
        <title>Genomic signatures of mitonuclear coevolution across populations of Tigriopus californicus.</title>
        <authorList>
            <person name="Barreto F.S."/>
            <person name="Watson E.T."/>
            <person name="Lima T.G."/>
            <person name="Willett C.S."/>
            <person name="Edmands S."/>
            <person name="Li W."/>
            <person name="Burton R.S."/>
        </authorList>
    </citation>
    <scope>NUCLEOTIDE SEQUENCE [LARGE SCALE GENOMIC DNA]</scope>
    <source>
        <strain evidence="2 3">San Diego</strain>
    </source>
</reference>